<dbReference type="WBParaSite" id="SBAD_0000382901-mRNA-1">
    <property type="protein sequence ID" value="SBAD_0000382901-mRNA-1"/>
    <property type="gene ID" value="SBAD_0000382901"/>
</dbReference>
<name>A0A183IJ69_9BILA</name>
<dbReference type="InterPro" id="IPR001124">
    <property type="entry name" value="Lipid-bd_serum_glycop_C"/>
</dbReference>
<dbReference type="AlphaFoldDB" id="A0A183IJ69"/>
<organism evidence="4">
    <name type="scientific">Soboliphyme baturini</name>
    <dbReference type="NCBI Taxonomy" id="241478"/>
    <lineage>
        <taxon>Eukaryota</taxon>
        <taxon>Metazoa</taxon>
        <taxon>Ecdysozoa</taxon>
        <taxon>Nematoda</taxon>
        <taxon>Enoplea</taxon>
        <taxon>Dorylaimia</taxon>
        <taxon>Dioctophymatida</taxon>
        <taxon>Dioctophymatoidea</taxon>
        <taxon>Soboliphymatidae</taxon>
        <taxon>Soboliphyme</taxon>
    </lineage>
</organism>
<protein>
    <submittedName>
        <fullName evidence="4">BPI2 domain-containing protein</fullName>
    </submittedName>
</protein>
<dbReference type="Proteomes" id="UP000270296">
    <property type="component" value="Unassembled WGS sequence"/>
</dbReference>
<dbReference type="PANTHER" id="PTHR10504">
    <property type="entry name" value="BACTERICIDAL PERMEABILITY-INCREASING BPI PROTEIN-RELATED"/>
    <property type="match status" value="1"/>
</dbReference>
<proteinExistence type="predicted"/>
<feature type="domain" description="Lipid-binding serum glycoprotein C-terminal" evidence="1">
    <location>
        <begin position="60"/>
        <end position="257"/>
    </location>
</feature>
<evidence type="ECO:0000313" key="3">
    <source>
        <dbReference type="Proteomes" id="UP000270296"/>
    </source>
</evidence>
<dbReference type="InterPro" id="IPR017943">
    <property type="entry name" value="Bactericidal_perm-incr_a/b_dom"/>
</dbReference>
<dbReference type="EMBL" id="UZAM01007878">
    <property type="protein sequence ID" value="VDP01972.1"/>
    <property type="molecule type" value="Genomic_DNA"/>
</dbReference>
<evidence type="ECO:0000313" key="2">
    <source>
        <dbReference type="EMBL" id="VDP01972.1"/>
    </source>
</evidence>
<dbReference type="SMART" id="SM00329">
    <property type="entry name" value="BPI2"/>
    <property type="match status" value="1"/>
</dbReference>
<dbReference type="GO" id="GO:0008289">
    <property type="term" value="F:lipid binding"/>
    <property type="evidence" value="ECO:0007669"/>
    <property type="project" value="InterPro"/>
</dbReference>
<keyword evidence="3" id="KW-1185">Reference proteome</keyword>
<dbReference type="Pfam" id="PF02886">
    <property type="entry name" value="LBP_BPI_CETP_C"/>
    <property type="match status" value="1"/>
</dbReference>
<reference evidence="2 3" key="2">
    <citation type="submission" date="2018-11" db="EMBL/GenBank/DDBJ databases">
        <authorList>
            <consortium name="Pathogen Informatics"/>
        </authorList>
    </citation>
    <scope>NUCLEOTIDE SEQUENCE [LARGE SCALE GENOMIC DNA]</scope>
</reference>
<evidence type="ECO:0000313" key="4">
    <source>
        <dbReference type="WBParaSite" id="SBAD_0000382901-mRNA-1"/>
    </source>
</evidence>
<gene>
    <name evidence="2" type="ORF">SBAD_LOCUS3665</name>
</gene>
<dbReference type="InterPro" id="IPR032942">
    <property type="entry name" value="BPI/LBP/Plunc"/>
</dbReference>
<sequence length="287" mass="31977">MLSAPHQMKAVTDKVSNFTIDMKMVCPMQYRHDDALVAFAGRFLYHGNDSPLQSHVTFVPRTSKMFAVAITDILPNSFLYHVYLADLASVEINLNGSQVPNSLKIPLRLICWGCRARLQASLSKVPVVSISKNNIRIKAEGFVKIVAYGFLIRVNVLTAAINVDVRATVQFVDGRLQLETNLDSVGITIIKMPMRTILTNVLTPFLEDLLRGSAWPMVQEKLAKVLQESPVQIPTICGIQLVNTSIELIENCVIVASDIRYNVSNLIMKLQQSSEERRGITQPTDPQ</sequence>
<dbReference type="PANTHER" id="PTHR10504:SF136">
    <property type="entry name" value="NOSE RESISTANT TO FLUOXETINE PROTEIN 5"/>
    <property type="match status" value="1"/>
</dbReference>
<dbReference type="SUPFAM" id="SSF55394">
    <property type="entry name" value="Bactericidal permeability-increasing protein, BPI"/>
    <property type="match status" value="1"/>
</dbReference>
<accession>A0A183IJ69</accession>
<reference evidence="4" key="1">
    <citation type="submission" date="2016-06" db="UniProtKB">
        <authorList>
            <consortium name="WormBaseParasite"/>
        </authorList>
    </citation>
    <scope>IDENTIFICATION</scope>
</reference>
<evidence type="ECO:0000259" key="1">
    <source>
        <dbReference type="SMART" id="SM00329"/>
    </source>
</evidence>
<dbReference type="GO" id="GO:0005615">
    <property type="term" value="C:extracellular space"/>
    <property type="evidence" value="ECO:0007669"/>
    <property type="project" value="TreeGrafter"/>
</dbReference>
<dbReference type="Gene3D" id="3.15.20.10">
    <property type="entry name" value="Bactericidal permeability-increasing protein, domain 2"/>
    <property type="match status" value="1"/>
</dbReference>